<comment type="caution">
    <text evidence="2">The sequence shown here is derived from an EMBL/GenBank/DDBJ whole genome shotgun (WGS) entry which is preliminary data.</text>
</comment>
<dbReference type="Proteomes" id="UP000275401">
    <property type="component" value="Unassembled WGS sequence"/>
</dbReference>
<dbReference type="GO" id="GO:0008168">
    <property type="term" value="F:methyltransferase activity"/>
    <property type="evidence" value="ECO:0007669"/>
    <property type="project" value="UniProtKB-KW"/>
</dbReference>
<sequence>MTTTATPPPGTAPDGAAGPQAAAMQLREVAFGAARAAAVR</sequence>
<dbReference type="AlphaFoldDB" id="A0A3M8V6B7"/>
<accession>A0A3M8V6B7</accession>
<reference evidence="2 3" key="1">
    <citation type="submission" date="2018-11" db="EMBL/GenBank/DDBJ databases">
        <title>The Potential of Streptomyces as Biocontrol Agents against the Tomato grey mould, Botrytis cinerea (Gray mold) Frontiers in Microbiology.</title>
        <authorList>
            <person name="Li D."/>
        </authorList>
    </citation>
    <scope>NUCLEOTIDE SEQUENCE [LARGE SCALE GENOMIC DNA]</scope>
    <source>
        <strain evidence="2 3">NEAU-LD23</strain>
    </source>
</reference>
<feature type="compositionally biased region" description="Pro residues" evidence="1">
    <location>
        <begin position="1"/>
        <end position="11"/>
    </location>
</feature>
<evidence type="ECO:0000256" key="1">
    <source>
        <dbReference type="SAM" id="MobiDB-lite"/>
    </source>
</evidence>
<keyword evidence="2" id="KW-0489">Methyltransferase</keyword>
<evidence type="ECO:0000313" key="2">
    <source>
        <dbReference type="EMBL" id="RNG11841.1"/>
    </source>
</evidence>
<feature type="compositionally biased region" description="Low complexity" evidence="1">
    <location>
        <begin position="12"/>
        <end position="21"/>
    </location>
</feature>
<gene>
    <name evidence="2" type="ORF">EEJ42_32565</name>
</gene>
<dbReference type="GO" id="GO:0032259">
    <property type="term" value="P:methylation"/>
    <property type="evidence" value="ECO:0007669"/>
    <property type="project" value="UniProtKB-KW"/>
</dbReference>
<keyword evidence="2" id="KW-0808">Transferase</keyword>
<feature type="non-terminal residue" evidence="2">
    <location>
        <position position="40"/>
    </location>
</feature>
<evidence type="ECO:0000313" key="3">
    <source>
        <dbReference type="Proteomes" id="UP000275401"/>
    </source>
</evidence>
<keyword evidence="3" id="KW-1185">Reference proteome</keyword>
<feature type="region of interest" description="Disordered" evidence="1">
    <location>
        <begin position="1"/>
        <end position="21"/>
    </location>
</feature>
<protein>
    <submittedName>
        <fullName evidence="2">Methyltransferase</fullName>
    </submittedName>
</protein>
<dbReference type="EMBL" id="RIBZ01000543">
    <property type="protein sequence ID" value="RNG11841.1"/>
    <property type="molecule type" value="Genomic_DNA"/>
</dbReference>
<proteinExistence type="predicted"/>
<organism evidence="2 3">
    <name type="scientific">Streptomyces botrytidirepellens</name>
    <dbReference type="NCBI Taxonomy" id="2486417"/>
    <lineage>
        <taxon>Bacteria</taxon>
        <taxon>Bacillati</taxon>
        <taxon>Actinomycetota</taxon>
        <taxon>Actinomycetes</taxon>
        <taxon>Kitasatosporales</taxon>
        <taxon>Streptomycetaceae</taxon>
        <taxon>Streptomyces</taxon>
    </lineage>
</organism>
<name>A0A3M8V6B7_9ACTN</name>